<dbReference type="AlphaFoldDB" id="A0A812RJL3"/>
<evidence type="ECO:0000313" key="2">
    <source>
        <dbReference type="Proteomes" id="UP000604046"/>
    </source>
</evidence>
<reference evidence="1" key="1">
    <citation type="submission" date="2021-02" db="EMBL/GenBank/DDBJ databases">
        <authorList>
            <person name="Dougan E. K."/>
            <person name="Rhodes N."/>
            <person name="Thang M."/>
            <person name="Chan C."/>
        </authorList>
    </citation>
    <scope>NUCLEOTIDE SEQUENCE</scope>
</reference>
<protein>
    <submittedName>
        <fullName evidence="1">Uncharacterized protein</fullName>
    </submittedName>
</protein>
<dbReference type="OrthoDB" id="439332at2759"/>
<comment type="caution">
    <text evidence="1">The sequence shown here is derived from an EMBL/GenBank/DDBJ whole genome shotgun (WGS) entry which is preliminary data.</text>
</comment>
<name>A0A812RJL3_9DINO</name>
<accession>A0A812RJL3</accession>
<organism evidence="1 2">
    <name type="scientific">Symbiodinium natans</name>
    <dbReference type="NCBI Taxonomy" id="878477"/>
    <lineage>
        <taxon>Eukaryota</taxon>
        <taxon>Sar</taxon>
        <taxon>Alveolata</taxon>
        <taxon>Dinophyceae</taxon>
        <taxon>Suessiales</taxon>
        <taxon>Symbiodiniaceae</taxon>
        <taxon>Symbiodinium</taxon>
    </lineage>
</organism>
<gene>
    <name evidence="1" type="ORF">SNAT2548_LOCUS24029</name>
</gene>
<dbReference type="EMBL" id="CAJNDS010002342">
    <property type="protein sequence ID" value="CAE7441964.1"/>
    <property type="molecule type" value="Genomic_DNA"/>
</dbReference>
<proteinExistence type="predicted"/>
<evidence type="ECO:0000313" key="1">
    <source>
        <dbReference type="EMBL" id="CAE7441964.1"/>
    </source>
</evidence>
<dbReference type="Proteomes" id="UP000604046">
    <property type="component" value="Unassembled WGS sequence"/>
</dbReference>
<keyword evidence="2" id="KW-1185">Reference proteome</keyword>
<sequence>MLAEHTLKALGEDAPDCAARIIDAVAKTCRQVSETPELMRAAFTDPLEELRKAGQEPHMQLASRAEYSVEGKQLMSGYATFNGEVSLL</sequence>